<dbReference type="Proteomes" id="UP000824107">
    <property type="component" value="Unassembled WGS sequence"/>
</dbReference>
<comment type="caution">
    <text evidence="2">The sequence shown here is derived from an EMBL/GenBank/DDBJ whole genome shotgun (WGS) entry which is preliminary data.</text>
</comment>
<feature type="signal peptide" evidence="1">
    <location>
        <begin position="1"/>
        <end position="20"/>
    </location>
</feature>
<reference evidence="2" key="1">
    <citation type="submission" date="2020-10" db="EMBL/GenBank/DDBJ databases">
        <authorList>
            <person name="Gilroy R."/>
        </authorList>
    </citation>
    <scope>NUCLEOTIDE SEQUENCE</scope>
    <source>
        <strain evidence="2">ChiW3-316</strain>
    </source>
</reference>
<accession>A0A9D1M3L1</accession>
<evidence type="ECO:0000256" key="1">
    <source>
        <dbReference type="SAM" id="SignalP"/>
    </source>
</evidence>
<proteinExistence type="predicted"/>
<organism evidence="2 3">
    <name type="scientific">Candidatus Scatocola faecipullorum</name>
    <dbReference type="NCBI Taxonomy" id="2840917"/>
    <lineage>
        <taxon>Bacteria</taxon>
        <taxon>Pseudomonadati</taxon>
        <taxon>Pseudomonadota</taxon>
        <taxon>Alphaproteobacteria</taxon>
        <taxon>Rhodospirillales</taxon>
        <taxon>Rhodospirillaceae</taxon>
        <taxon>Rhodospirillaceae incertae sedis</taxon>
        <taxon>Candidatus Scatocola</taxon>
    </lineage>
</organism>
<keyword evidence="1" id="KW-0732">Signal</keyword>
<name>A0A9D1M3L1_9PROT</name>
<evidence type="ECO:0000313" key="3">
    <source>
        <dbReference type="Proteomes" id="UP000824107"/>
    </source>
</evidence>
<dbReference type="EMBL" id="DVNC01000022">
    <property type="protein sequence ID" value="HIU53056.1"/>
    <property type="molecule type" value="Genomic_DNA"/>
</dbReference>
<feature type="chain" id="PRO_5039725125" evidence="1">
    <location>
        <begin position="21"/>
        <end position="155"/>
    </location>
</feature>
<protein>
    <submittedName>
        <fullName evidence="2">Uncharacterized protein</fullName>
    </submittedName>
</protein>
<dbReference type="AlphaFoldDB" id="A0A9D1M3L1"/>
<reference evidence="2" key="2">
    <citation type="journal article" date="2021" name="PeerJ">
        <title>Extensive microbial diversity within the chicken gut microbiome revealed by metagenomics and culture.</title>
        <authorList>
            <person name="Gilroy R."/>
            <person name="Ravi A."/>
            <person name="Getino M."/>
            <person name="Pursley I."/>
            <person name="Horton D.L."/>
            <person name="Alikhan N.F."/>
            <person name="Baker D."/>
            <person name="Gharbi K."/>
            <person name="Hall N."/>
            <person name="Watson M."/>
            <person name="Adriaenssens E.M."/>
            <person name="Foster-Nyarko E."/>
            <person name="Jarju S."/>
            <person name="Secka A."/>
            <person name="Antonio M."/>
            <person name="Oren A."/>
            <person name="Chaudhuri R.R."/>
            <person name="La Ragione R."/>
            <person name="Hildebrand F."/>
            <person name="Pallen M.J."/>
        </authorList>
    </citation>
    <scope>NUCLEOTIDE SEQUENCE</scope>
    <source>
        <strain evidence="2">ChiW3-316</strain>
    </source>
</reference>
<evidence type="ECO:0000313" key="2">
    <source>
        <dbReference type="EMBL" id="HIU53056.1"/>
    </source>
</evidence>
<gene>
    <name evidence="2" type="ORF">IAD20_03130</name>
</gene>
<sequence>MKKLLCLFAGITLSVLSLSAQDKFERFINRLNRTEEVCRRLINTGNELKRLSPVKEYDRQTTQVRVVGRRVKKVTIGDVVIVNKKDRVDVYRQKNGSRNRLALISKLYDSEHVYTAEALVTGGIVAYKVGIVVEDRQAVVFKLAGTRIAEEYDLE</sequence>